<comment type="subunit">
    <text evidence="3">Homotetramer.</text>
</comment>
<dbReference type="FunFam" id="3.40.50.10490:FF:000011">
    <property type="entry name" value="Arabinose 5-phosphate isomerase"/>
    <property type="match status" value="1"/>
</dbReference>
<feature type="site" description="Catalytically relevant" evidence="10">
    <location>
        <position position="147"/>
    </location>
</feature>
<dbReference type="SUPFAM" id="SSF53697">
    <property type="entry name" value="SIS domain"/>
    <property type="match status" value="1"/>
</dbReference>
<accession>A0A916VJW2</accession>
<dbReference type="PROSITE" id="PS51371">
    <property type="entry name" value="CBS"/>
    <property type="match status" value="2"/>
</dbReference>
<dbReference type="GO" id="GO:0005975">
    <property type="term" value="P:carbohydrate metabolic process"/>
    <property type="evidence" value="ECO:0007669"/>
    <property type="project" value="InterPro"/>
</dbReference>
<evidence type="ECO:0000256" key="4">
    <source>
        <dbReference type="ARBA" id="ARBA00022737"/>
    </source>
</evidence>
<dbReference type="InterPro" id="IPR004800">
    <property type="entry name" value="KdsD/KpsF-type"/>
</dbReference>
<dbReference type="SMART" id="SM00116">
    <property type="entry name" value="CBS"/>
    <property type="match status" value="2"/>
</dbReference>
<evidence type="ECO:0000256" key="2">
    <source>
        <dbReference type="ARBA" id="ARBA00008165"/>
    </source>
</evidence>
<dbReference type="PIRSF" id="PIRSF004692">
    <property type="entry name" value="KdsD_KpsF"/>
    <property type="match status" value="1"/>
</dbReference>
<evidence type="ECO:0000256" key="10">
    <source>
        <dbReference type="PIRSR" id="PIRSR004692-3"/>
    </source>
</evidence>
<evidence type="ECO:0000256" key="3">
    <source>
        <dbReference type="ARBA" id="ARBA00011881"/>
    </source>
</evidence>
<evidence type="ECO:0000313" key="15">
    <source>
        <dbReference type="Proteomes" id="UP000627715"/>
    </source>
</evidence>
<evidence type="ECO:0000256" key="7">
    <source>
        <dbReference type="ARBA" id="ARBA00060658"/>
    </source>
</evidence>
<keyword evidence="4" id="KW-0677">Repeat</keyword>
<dbReference type="Gene3D" id="3.10.580.10">
    <property type="entry name" value="CBS-domain"/>
    <property type="match status" value="1"/>
</dbReference>
<gene>
    <name evidence="14" type="ORF">GCM10011403_22090</name>
</gene>
<comment type="caution">
    <text evidence="14">The sequence shown here is derived from an EMBL/GenBank/DDBJ whole genome shotgun (WGS) entry which is preliminary data.</text>
</comment>
<evidence type="ECO:0000259" key="12">
    <source>
        <dbReference type="PROSITE" id="PS51371"/>
    </source>
</evidence>
<dbReference type="PANTHER" id="PTHR42745:SF1">
    <property type="entry name" value="ARABINOSE 5-PHOSPHATE ISOMERASE KDSD"/>
    <property type="match status" value="1"/>
</dbReference>
<dbReference type="GO" id="GO:1901135">
    <property type="term" value="P:carbohydrate derivative metabolic process"/>
    <property type="evidence" value="ECO:0007669"/>
    <property type="project" value="InterPro"/>
</dbReference>
<reference evidence="14" key="2">
    <citation type="submission" date="2020-09" db="EMBL/GenBank/DDBJ databases">
        <authorList>
            <person name="Sun Q."/>
            <person name="Zhou Y."/>
        </authorList>
    </citation>
    <scope>NUCLEOTIDE SEQUENCE</scope>
    <source>
        <strain evidence="14">CGMCC 1.15425</strain>
    </source>
</reference>
<dbReference type="NCBIfam" id="TIGR00393">
    <property type="entry name" value="kpsF"/>
    <property type="match status" value="1"/>
</dbReference>
<dbReference type="InterPro" id="IPR050986">
    <property type="entry name" value="GutQ/KpsF_isomerases"/>
</dbReference>
<dbReference type="GO" id="GO:0046872">
    <property type="term" value="F:metal ion binding"/>
    <property type="evidence" value="ECO:0007669"/>
    <property type="project" value="UniProtKB-KW"/>
</dbReference>
<feature type="domain" description="CBS" evidence="12">
    <location>
        <begin position="205"/>
        <end position="263"/>
    </location>
</feature>
<comment type="similarity">
    <text evidence="2 8">Belongs to the SIS family. GutQ/KpsF subfamily.</text>
</comment>
<keyword evidence="5 11" id="KW-0129">CBS domain</keyword>
<dbReference type="InterPro" id="IPR000644">
    <property type="entry name" value="CBS_dom"/>
</dbReference>
<protein>
    <recommendedName>
        <fullName evidence="8">Arabinose 5-phosphate isomerase</fullName>
        <shortName evidence="8">API</shortName>
        <ecNumber evidence="8">5.3.1.13</ecNumber>
    </recommendedName>
</protein>
<evidence type="ECO:0000256" key="11">
    <source>
        <dbReference type="PROSITE-ProRule" id="PRU00703"/>
    </source>
</evidence>
<dbReference type="RefSeq" id="WP_068810398.1">
    <property type="nucleotide sequence ID" value="NZ_BMIY01000009.1"/>
</dbReference>
<dbReference type="OrthoDB" id="9762536at2"/>
<keyword evidence="9" id="KW-0479">Metal-binding</keyword>
<dbReference type="GO" id="GO:0097367">
    <property type="term" value="F:carbohydrate derivative binding"/>
    <property type="evidence" value="ECO:0007669"/>
    <property type="project" value="InterPro"/>
</dbReference>
<dbReference type="Proteomes" id="UP000627715">
    <property type="component" value="Unassembled WGS sequence"/>
</dbReference>
<dbReference type="InterPro" id="IPR046342">
    <property type="entry name" value="CBS_dom_sf"/>
</dbReference>
<dbReference type="InterPro" id="IPR035474">
    <property type="entry name" value="SIS_Kpsf"/>
</dbReference>
<dbReference type="CDD" id="cd05014">
    <property type="entry name" value="SIS_Kpsf"/>
    <property type="match status" value="1"/>
</dbReference>
<dbReference type="EC" id="5.3.1.13" evidence="8"/>
<evidence type="ECO:0000256" key="5">
    <source>
        <dbReference type="ARBA" id="ARBA00023122"/>
    </source>
</evidence>
<keyword evidence="6 8" id="KW-0413">Isomerase</keyword>
<comment type="catalytic activity">
    <reaction evidence="8">
        <text>D-arabinose 5-phosphate = D-ribulose 5-phosphate</text>
        <dbReference type="Rhea" id="RHEA:23104"/>
        <dbReference type="ChEBI" id="CHEBI:57693"/>
        <dbReference type="ChEBI" id="CHEBI:58121"/>
        <dbReference type="EC" id="5.3.1.13"/>
    </reaction>
</comment>
<feature type="site" description="Catalytically relevant" evidence="10">
    <location>
        <position position="106"/>
    </location>
</feature>
<dbReference type="PANTHER" id="PTHR42745">
    <property type="match status" value="1"/>
</dbReference>
<sequence>MTDKKTLIDSARRTIAIEHQCIADLNDRLDQSFIHACELILACEGRIVVTGMGKSGHIARKIAATLSSTGTPAMFVHPAEASHGDLGMITDKDVVLALSNSGTTEELMNILPLLKRKGVPFITLTGNPASVLAETADANLDVSVSQEACPLGQAPTSSTTAALVMGDALAMALLEARGFTEEDFAFSHPGGRLGRRLLLKVKDLMHQGDEIPSVTPGTLLKDALYEISAKGLGMTTITDASGHLQGVFTDGDLRRALDAGCDIMQTQVDSVMTHHGKTVSPQAMATEAARLMEENRIYTLIVVDDSGALNGVIRMHDLLQANVI</sequence>
<dbReference type="PROSITE" id="PS51464">
    <property type="entry name" value="SIS"/>
    <property type="match status" value="1"/>
</dbReference>
<evidence type="ECO:0000256" key="1">
    <source>
        <dbReference type="ARBA" id="ARBA00004756"/>
    </source>
</evidence>
<dbReference type="InterPro" id="IPR001347">
    <property type="entry name" value="SIS_dom"/>
</dbReference>
<feature type="site" description="Catalytically relevant" evidence="10">
    <location>
        <position position="54"/>
    </location>
</feature>
<feature type="domain" description="CBS" evidence="12">
    <location>
        <begin position="272"/>
        <end position="324"/>
    </location>
</feature>
<proteinExistence type="inferred from homology"/>
<keyword evidence="15" id="KW-1185">Reference proteome</keyword>
<keyword evidence="9" id="KW-0862">Zinc</keyword>
<reference evidence="14" key="1">
    <citation type="journal article" date="2014" name="Int. J. Syst. Evol. Microbiol.">
        <title>Complete genome sequence of Corynebacterium casei LMG S-19264T (=DSM 44701T), isolated from a smear-ripened cheese.</title>
        <authorList>
            <consortium name="US DOE Joint Genome Institute (JGI-PGF)"/>
            <person name="Walter F."/>
            <person name="Albersmeier A."/>
            <person name="Kalinowski J."/>
            <person name="Ruckert C."/>
        </authorList>
    </citation>
    <scope>NUCLEOTIDE SEQUENCE</scope>
    <source>
        <strain evidence="14">CGMCC 1.15425</strain>
    </source>
</reference>
<name>A0A916VJW2_9GAMM</name>
<dbReference type="FunFam" id="3.10.580.10:FF:000007">
    <property type="entry name" value="Arabinose 5-phosphate isomerase"/>
    <property type="match status" value="1"/>
</dbReference>
<feature type="binding site" evidence="9">
    <location>
        <position position="77"/>
    </location>
    <ligand>
        <name>Zn(2+)</name>
        <dbReference type="ChEBI" id="CHEBI:29105"/>
    </ligand>
</feature>
<dbReference type="AlphaFoldDB" id="A0A916VJW2"/>
<feature type="site" description="Catalytically relevant" evidence="10">
    <location>
        <position position="188"/>
    </location>
</feature>
<dbReference type="Pfam" id="PF01380">
    <property type="entry name" value="SIS"/>
    <property type="match status" value="1"/>
</dbReference>
<evidence type="ECO:0000259" key="13">
    <source>
        <dbReference type="PROSITE" id="PS51464"/>
    </source>
</evidence>
<evidence type="ECO:0000256" key="6">
    <source>
        <dbReference type="ARBA" id="ARBA00023235"/>
    </source>
</evidence>
<dbReference type="GO" id="GO:0019146">
    <property type="term" value="F:arabinose-5-phosphate isomerase activity"/>
    <property type="evidence" value="ECO:0007669"/>
    <property type="project" value="UniProtKB-EC"/>
</dbReference>
<evidence type="ECO:0000313" key="14">
    <source>
        <dbReference type="EMBL" id="GFZ78615.1"/>
    </source>
</evidence>
<dbReference type="EMBL" id="BMIY01000009">
    <property type="protein sequence ID" value="GFZ78615.1"/>
    <property type="molecule type" value="Genomic_DNA"/>
</dbReference>
<comment type="pathway">
    <text evidence="7">Carbohydrate biosynthesis; 3-deoxy-D-manno-octulosonate biosynthesis; 3-deoxy-D-manno-octulosonate from D-ribulose 5-phosphate: step 1/3.</text>
</comment>
<comment type="pathway">
    <text evidence="1">Bacterial outer membrane biogenesis; lipopolysaccharide biosynthesis.</text>
</comment>
<dbReference type="Gene3D" id="3.40.50.10490">
    <property type="entry name" value="Glucose-6-phosphate isomerase like protein, domain 1"/>
    <property type="match status" value="1"/>
</dbReference>
<feature type="domain" description="SIS" evidence="13">
    <location>
        <begin position="36"/>
        <end position="179"/>
    </location>
</feature>
<dbReference type="InterPro" id="IPR046348">
    <property type="entry name" value="SIS_dom_sf"/>
</dbReference>
<evidence type="ECO:0000256" key="9">
    <source>
        <dbReference type="PIRSR" id="PIRSR004692-2"/>
    </source>
</evidence>
<dbReference type="Pfam" id="PF00571">
    <property type="entry name" value="CBS"/>
    <property type="match status" value="2"/>
</dbReference>
<evidence type="ECO:0000256" key="8">
    <source>
        <dbReference type="PIRNR" id="PIRNR004692"/>
    </source>
</evidence>
<dbReference type="CDD" id="cd04604">
    <property type="entry name" value="CBS_pair_SIS_assoc"/>
    <property type="match status" value="1"/>
</dbReference>
<organism evidence="14 15">
    <name type="scientific">Pseudohongiella nitratireducens</name>
    <dbReference type="NCBI Taxonomy" id="1768907"/>
    <lineage>
        <taxon>Bacteria</taxon>
        <taxon>Pseudomonadati</taxon>
        <taxon>Pseudomonadota</taxon>
        <taxon>Gammaproteobacteria</taxon>
        <taxon>Pseudomonadales</taxon>
        <taxon>Pseudohongiellaceae</taxon>
        <taxon>Pseudohongiella</taxon>
    </lineage>
</organism>